<protein>
    <submittedName>
        <fullName evidence="8 9">Luciferin 4-monooxygenase-like isoform X1</fullName>
    </submittedName>
</protein>
<dbReference type="Pfam" id="PF00501">
    <property type="entry name" value="AMP-binding"/>
    <property type="match status" value="1"/>
</dbReference>
<dbReference type="InterPro" id="IPR045851">
    <property type="entry name" value="AMP-bd_C_sf"/>
</dbReference>
<dbReference type="PANTHER" id="PTHR24096">
    <property type="entry name" value="LONG-CHAIN-FATTY-ACID--COA LIGASE"/>
    <property type="match status" value="1"/>
</dbReference>
<dbReference type="AlphaFoldDB" id="A0A6P7FA79"/>
<dbReference type="Gene3D" id="3.30.300.30">
    <property type="match status" value="1"/>
</dbReference>
<reference evidence="8 9" key="1">
    <citation type="submission" date="2025-04" db="UniProtKB">
        <authorList>
            <consortium name="RefSeq"/>
        </authorList>
    </citation>
    <scope>IDENTIFICATION</scope>
    <source>
        <tissue evidence="8 9">Whole insect</tissue>
    </source>
</reference>
<name>A0A6P7FA79_DIAVI</name>
<organism evidence="9">
    <name type="scientific">Diabrotica virgifera virgifera</name>
    <name type="common">western corn rootworm</name>
    <dbReference type="NCBI Taxonomy" id="50390"/>
    <lineage>
        <taxon>Eukaryota</taxon>
        <taxon>Metazoa</taxon>
        <taxon>Ecdysozoa</taxon>
        <taxon>Arthropoda</taxon>
        <taxon>Hexapoda</taxon>
        <taxon>Insecta</taxon>
        <taxon>Pterygota</taxon>
        <taxon>Neoptera</taxon>
        <taxon>Endopterygota</taxon>
        <taxon>Coleoptera</taxon>
        <taxon>Polyphaga</taxon>
        <taxon>Cucujiformia</taxon>
        <taxon>Chrysomeloidea</taxon>
        <taxon>Chrysomelidae</taxon>
        <taxon>Galerucinae</taxon>
        <taxon>Diabroticina</taxon>
        <taxon>Diabroticites</taxon>
        <taxon>Diabrotica</taxon>
    </lineage>
</organism>
<dbReference type="PANTHER" id="PTHR24096:SF149">
    <property type="entry name" value="AMP-BINDING DOMAIN-CONTAINING PROTEIN-RELATED"/>
    <property type="match status" value="1"/>
</dbReference>
<keyword evidence="4" id="KW-0576">Peroxisome</keyword>
<proteinExistence type="inferred from homology"/>
<evidence type="ECO:0000313" key="8">
    <source>
        <dbReference type="RefSeq" id="XP_028132455.1"/>
    </source>
</evidence>
<evidence type="ECO:0000256" key="3">
    <source>
        <dbReference type="ARBA" id="ARBA00022598"/>
    </source>
</evidence>
<dbReference type="GO" id="GO:0005777">
    <property type="term" value="C:peroxisome"/>
    <property type="evidence" value="ECO:0007669"/>
    <property type="project" value="UniProtKB-SubCell"/>
</dbReference>
<keyword evidence="3" id="KW-0436">Ligase</keyword>
<feature type="domain" description="AMP-dependent synthetase/ligase" evidence="6">
    <location>
        <begin position="70"/>
        <end position="424"/>
    </location>
</feature>
<evidence type="ECO:0000256" key="4">
    <source>
        <dbReference type="ARBA" id="ARBA00023140"/>
    </source>
</evidence>
<accession>A0A6P7FA79</accession>
<evidence type="ECO:0000256" key="2">
    <source>
        <dbReference type="ARBA" id="ARBA00006432"/>
    </source>
</evidence>
<dbReference type="RefSeq" id="XP_028132456.1">
    <property type="nucleotide sequence ID" value="XM_028276655.1"/>
</dbReference>
<keyword evidence="5" id="KW-0472">Membrane</keyword>
<comment type="subcellular location">
    <subcellularLocation>
        <location evidence="1">Peroxisome</location>
    </subcellularLocation>
</comment>
<dbReference type="GO" id="GO:0016405">
    <property type="term" value="F:CoA-ligase activity"/>
    <property type="evidence" value="ECO:0007669"/>
    <property type="project" value="TreeGrafter"/>
</dbReference>
<comment type="similarity">
    <text evidence="2">Belongs to the ATP-dependent AMP-binding enzyme family.</text>
</comment>
<evidence type="ECO:0000259" key="7">
    <source>
        <dbReference type="Pfam" id="PF13193"/>
    </source>
</evidence>
<evidence type="ECO:0000256" key="5">
    <source>
        <dbReference type="SAM" id="Phobius"/>
    </source>
</evidence>
<keyword evidence="5" id="KW-1133">Transmembrane helix</keyword>
<dbReference type="InterPro" id="IPR000873">
    <property type="entry name" value="AMP-dep_synth/lig_dom"/>
</dbReference>
<evidence type="ECO:0000259" key="6">
    <source>
        <dbReference type="Pfam" id="PF00501"/>
    </source>
</evidence>
<dbReference type="RefSeq" id="XP_028132455.1">
    <property type="nucleotide sequence ID" value="XM_028276654.1"/>
</dbReference>
<dbReference type="SUPFAM" id="SSF56801">
    <property type="entry name" value="Acetyl-CoA synthetase-like"/>
    <property type="match status" value="1"/>
</dbReference>
<sequence>MSRRTTISSDIPMFSEGLLHSITSSYTKNLKMGISSINSIHRAISMSRVYGGLGLLYYDRLESDLDKILQVDINTTRTETRGTVKERSIKLALEMSARGIKEKDIIVICSQNNVDETIVILASLFLGAIVAPLDPEASYKEKELLIKKLRPKMCFVDSRTLTYVQRILHNNKLRGTAINFSVESSGISEFSKLLNHKEDEKFRPVNIADPKRTVAFILPTQGTTDFPKLVCVSHDNIRLQCLIFIEIFPDLINVLSFFPLSWYFHLVIICVCLEFVVTLIIPRPFNERNGCKIIQDFNVECIIIGTDYAIRLFHGSAAKDFNLNCLKSVLIGLNSTLKHDMFSLKQSMPKVMFVSSYFLVETGCIAATKTIDYNSIIAERPMTVGSVTLNCKVKIIDVKTKEICPPRKYGEIYYTGDGLMLGYFKDPEKTLQSREKGYFRTGDIGMFDELGWLYVLGRFEDMIEFDEWSLSPMDIEEVILRHPAVKDAVVVGNAKEVVALVKKYPDAKFEESDLTRHIGESLPSKYWPSRIILQDHFPRTTVGSVRRKKIREDLLQVTVRYSSSMSVVSELATITKK</sequence>
<evidence type="ECO:0000313" key="9">
    <source>
        <dbReference type="RefSeq" id="XP_028132456.1"/>
    </source>
</evidence>
<dbReference type="OrthoDB" id="10253869at2759"/>
<dbReference type="InterPro" id="IPR042099">
    <property type="entry name" value="ANL_N_sf"/>
</dbReference>
<dbReference type="Pfam" id="PF13193">
    <property type="entry name" value="AMP-binding_C"/>
    <property type="match status" value="1"/>
</dbReference>
<feature type="transmembrane region" description="Helical" evidence="5">
    <location>
        <begin position="262"/>
        <end position="282"/>
    </location>
</feature>
<dbReference type="InterPro" id="IPR025110">
    <property type="entry name" value="AMP-bd_C"/>
</dbReference>
<dbReference type="KEGG" id="dvv:114327938"/>
<keyword evidence="5" id="KW-0812">Transmembrane</keyword>
<dbReference type="Gene3D" id="3.40.50.12780">
    <property type="entry name" value="N-terminal domain of ligase-like"/>
    <property type="match status" value="1"/>
</dbReference>
<gene>
    <name evidence="8 9" type="primary">LOC114327938</name>
</gene>
<evidence type="ECO:0000256" key="1">
    <source>
        <dbReference type="ARBA" id="ARBA00004275"/>
    </source>
</evidence>
<feature type="domain" description="AMP-binding enzyme C-terminal" evidence="7">
    <location>
        <begin position="475"/>
        <end position="543"/>
    </location>
</feature>